<feature type="domain" description="FAD dependent oxidoreductase" evidence="2">
    <location>
        <begin position="33"/>
        <end position="385"/>
    </location>
</feature>
<dbReference type="EMBL" id="LT546645">
    <property type="protein sequence ID" value="SAI68269.1"/>
    <property type="molecule type" value="Genomic_DNA"/>
</dbReference>
<dbReference type="Gene3D" id="3.50.50.60">
    <property type="entry name" value="FAD/NAD(P)-binding domain"/>
    <property type="match status" value="1"/>
</dbReference>
<dbReference type="InterPro" id="IPR006076">
    <property type="entry name" value="FAD-dep_OxRdtase"/>
</dbReference>
<dbReference type="AlphaFoldDB" id="A0A157SD25"/>
<dbReference type="RefSeq" id="WP_063491680.1">
    <property type="nucleotide sequence ID" value="NZ_CP016340.1"/>
</dbReference>
<dbReference type="EC" id="1.-.-.-" evidence="3"/>
<dbReference type="PANTHER" id="PTHR13847">
    <property type="entry name" value="SARCOSINE DEHYDROGENASE-RELATED"/>
    <property type="match status" value="1"/>
</dbReference>
<dbReference type="SUPFAM" id="SSF51905">
    <property type="entry name" value="FAD/NAD(P)-binding domain"/>
    <property type="match status" value="1"/>
</dbReference>
<gene>
    <name evidence="3" type="primary">puuB_2</name>
    <name evidence="3" type="ORF">SAMEA3906487_01167</name>
</gene>
<reference evidence="3 4" key="1">
    <citation type="submission" date="2016-04" db="EMBL/GenBank/DDBJ databases">
        <authorList>
            <consortium name="Pathogen Informatics"/>
        </authorList>
    </citation>
    <scope>NUCLEOTIDE SEQUENCE [LARGE SCALE GENOMIC DNA]</scope>
    <source>
        <strain evidence="3 4">H044680328</strain>
    </source>
</reference>
<dbReference type="eggNOG" id="COG0665">
    <property type="taxonomic scope" value="Bacteria"/>
</dbReference>
<evidence type="ECO:0000259" key="2">
    <source>
        <dbReference type="Pfam" id="PF01266"/>
    </source>
</evidence>
<evidence type="ECO:0000313" key="4">
    <source>
        <dbReference type="Proteomes" id="UP000076825"/>
    </source>
</evidence>
<dbReference type="PATRIC" id="fig|123899.6.peg.1144"/>
<protein>
    <submittedName>
        <fullName evidence="3">FAD dependent oxidoreductase</fullName>
        <ecNumber evidence="3">1.-.-.-</ecNumber>
        <ecNumber evidence="3">1.4.3.-</ecNumber>
    </submittedName>
</protein>
<accession>A0A157SD25</accession>
<dbReference type="Proteomes" id="UP000076825">
    <property type="component" value="Chromosome 1"/>
</dbReference>
<proteinExistence type="predicted"/>
<dbReference type="PANTHER" id="PTHR13847:SF281">
    <property type="entry name" value="FAD DEPENDENT OXIDOREDUCTASE DOMAIN-CONTAINING PROTEIN"/>
    <property type="match status" value="1"/>
</dbReference>
<evidence type="ECO:0000313" key="3">
    <source>
        <dbReference type="EMBL" id="SAI68269.1"/>
    </source>
</evidence>
<dbReference type="InterPro" id="IPR036188">
    <property type="entry name" value="FAD/NAD-bd_sf"/>
</dbReference>
<dbReference type="EC" id="1.4.3.-" evidence="3"/>
<keyword evidence="1 3" id="KW-0560">Oxidoreductase</keyword>
<organism evidence="3 4">
    <name type="scientific">Bordetella trematum</name>
    <dbReference type="NCBI Taxonomy" id="123899"/>
    <lineage>
        <taxon>Bacteria</taxon>
        <taxon>Pseudomonadati</taxon>
        <taxon>Pseudomonadota</taxon>
        <taxon>Betaproteobacteria</taxon>
        <taxon>Burkholderiales</taxon>
        <taxon>Alcaligenaceae</taxon>
        <taxon>Bordetella</taxon>
    </lineage>
</organism>
<keyword evidence="4" id="KW-1185">Reference proteome</keyword>
<dbReference type="Pfam" id="PF01266">
    <property type="entry name" value="DAO"/>
    <property type="match status" value="1"/>
</dbReference>
<dbReference type="GeneID" id="56587428"/>
<dbReference type="OrthoDB" id="9342835at2"/>
<evidence type="ECO:0000256" key="1">
    <source>
        <dbReference type="ARBA" id="ARBA00023002"/>
    </source>
</evidence>
<name>A0A157SD25_9BORD</name>
<dbReference type="GO" id="GO:0016491">
    <property type="term" value="F:oxidoreductase activity"/>
    <property type="evidence" value="ECO:0007669"/>
    <property type="project" value="UniProtKB-KW"/>
</dbReference>
<dbReference type="Gene3D" id="3.30.9.10">
    <property type="entry name" value="D-Amino Acid Oxidase, subunit A, domain 2"/>
    <property type="match status" value="1"/>
</dbReference>
<dbReference type="KEGG" id="btrm:SAMEA390648701167"/>
<sequence>MQNDLFSPTASMWAATTPQRAATPPLAEPLSVDAAVIGGGITGLSAALHLAEAGQKVALFEAYEVGHRASGRNGGQVVPGVKPTPGALIRRFGQEAAQRMMRFSYANADYLFELVERHRIDCSPSRNGWIQGAFSSASSAYLKRRAAELNAHGGNVEFLDADAMRAATGSSFWPAGLREKRAGAVHPLAFSRGLARAAAQAGATLYDHSAVTAITPTSAGGAILQVNGQAVKARHVVLATDAYTDRLWPAVAQSYVNVASAQIATDPLPEALQRLLMPLRAGISETRKITYYCRIDPAGRFVIGGRGHSAEHLDPSTREQLRRAAVTRFPELADAVWSHGWACRVGMTLDDLPRVHLLAPGIWTAYGYCGRGVAMGTALGKVLAQGIQGKPAAQLDYPVTPLARLPFYPARQLGAALAINWYRLRDALGYPA</sequence>
<dbReference type="STRING" id="123899.SAMEA3906487_01167"/>
<dbReference type="GO" id="GO:0005737">
    <property type="term" value="C:cytoplasm"/>
    <property type="evidence" value="ECO:0007669"/>
    <property type="project" value="TreeGrafter"/>
</dbReference>